<keyword evidence="2" id="KW-0315">Glutamine amidotransferase</keyword>
<dbReference type="SUPFAM" id="SSF52317">
    <property type="entry name" value="Class I glutamine amidotransferase-like"/>
    <property type="match status" value="1"/>
</dbReference>
<dbReference type="GO" id="GO:0005829">
    <property type="term" value="C:cytosol"/>
    <property type="evidence" value="ECO:0007669"/>
    <property type="project" value="TreeGrafter"/>
</dbReference>
<dbReference type="GO" id="GO:0016740">
    <property type="term" value="F:transferase activity"/>
    <property type="evidence" value="ECO:0007669"/>
    <property type="project" value="UniProtKB-KW"/>
</dbReference>
<dbReference type="InterPro" id="IPR017926">
    <property type="entry name" value="GATASE"/>
</dbReference>
<evidence type="ECO:0000313" key="3">
    <source>
        <dbReference type="Proteomes" id="UP000266188"/>
    </source>
</evidence>
<keyword evidence="3" id="KW-1185">Reference proteome</keyword>
<dbReference type="STRING" id="2070753.A0A3A2ZMW5"/>
<dbReference type="FunFam" id="3.40.50.880:FF:000078">
    <property type="entry name" value="GMP synthase"/>
    <property type="match status" value="1"/>
</dbReference>
<sequence>MHTPLRIAVLECDTPTPNTNAKYGGYRGVFESLLKASARTLEQPERLNPDTDLEITGWDIVNGEEYPKLEEIDAVLLTGSKHNSFDDLPWIHRLVEFTKKAITHNRVRVLGICFGHQIIGRALGAKVGRSNEGWEVAVCDMDLTEQGKDLFGLDKIRIQQMHRDIVFDYPPDVIPLGHSPRCAVQGMYSPGHFVTVQGHPEFNGDIVSEIVGLRTEAGIFSKEQSVDALSRANNPHDGVAIGVVFLRFLLQGVE</sequence>
<evidence type="ECO:0000259" key="1">
    <source>
        <dbReference type="Pfam" id="PF00117"/>
    </source>
</evidence>
<proteinExistence type="predicted"/>
<reference evidence="3" key="1">
    <citation type="submission" date="2017-02" db="EMBL/GenBank/DDBJ databases">
        <authorList>
            <person name="Tafer H."/>
            <person name="Lopandic K."/>
        </authorList>
    </citation>
    <scope>NUCLEOTIDE SEQUENCE [LARGE SCALE GENOMIC DNA]</scope>
    <source>
        <strain evidence="3">CBS 366.77</strain>
    </source>
</reference>
<dbReference type="Gene3D" id="3.40.50.880">
    <property type="match status" value="1"/>
</dbReference>
<protein>
    <submittedName>
        <fullName evidence="2">Glutamine amidotransferase</fullName>
    </submittedName>
</protein>
<dbReference type="GO" id="GO:0005634">
    <property type="term" value="C:nucleus"/>
    <property type="evidence" value="ECO:0007669"/>
    <property type="project" value="TreeGrafter"/>
</dbReference>
<dbReference type="EMBL" id="MVGC01000549">
    <property type="protein sequence ID" value="RJE18461.1"/>
    <property type="molecule type" value="Genomic_DNA"/>
</dbReference>
<dbReference type="CDD" id="cd01741">
    <property type="entry name" value="GATase1_1"/>
    <property type="match status" value="1"/>
</dbReference>
<gene>
    <name evidence="2" type="ORF">PHISCL_09205</name>
</gene>
<accession>A0A3A2ZMW5</accession>
<dbReference type="PANTHER" id="PTHR42695">
    <property type="entry name" value="GLUTAMINE AMIDOTRANSFERASE YLR126C-RELATED"/>
    <property type="match status" value="1"/>
</dbReference>
<dbReference type="Proteomes" id="UP000266188">
    <property type="component" value="Unassembled WGS sequence"/>
</dbReference>
<dbReference type="InterPro" id="IPR029062">
    <property type="entry name" value="Class_I_gatase-like"/>
</dbReference>
<dbReference type="InterPro" id="IPR044992">
    <property type="entry name" value="ChyE-like"/>
</dbReference>
<dbReference type="OrthoDB" id="92161at2759"/>
<comment type="caution">
    <text evidence="2">The sequence shown here is derived from an EMBL/GenBank/DDBJ whole genome shotgun (WGS) entry which is preliminary data.</text>
</comment>
<feature type="domain" description="Glutamine amidotransferase" evidence="1">
    <location>
        <begin position="52"/>
        <end position="203"/>
    </location>
</feature>
<evidence type="ECO:0000313" key="2">
    <source>
        <dbReference type="EMBL" id="RJE18461.1"/>
    </source>
</evidence>
<dbReference type="PROSITE" id="PS51273">
    <property type="entry name" value="GATASE_TYPE_1"/>
    <property type="match status" value="1"/>
</dbReference>
<organism evidence="2 3">
    <name type="scientific">Aspergillus sclerotialis</name>
    <dbReference type="NCBI Taxonomy" id="2070753"/>
    <lineage>
        <taxon>Eukaryota</taxon>
        <taxon>Fungi</taxon>
        <taxon>Dikarya</taxon>
        <taxon>Ascomycota</taxon>
        <taxon>Pezizomycotina</taxon>
        <taxon>Eurotiomycetes</taxon>
        <taxon>Eurotiomycetidae</taxon>
        <taxon>Eurotiales</taxon>
        <taxon>Aspergillaceae</taxon>
        <taxon>Aspergillus</taxon>
        <taxon>Aspergillus subgen. Polypaecilum</taxon>
    </lineage>
</organism>
<dbReference type="AlphaFoldDB" id="A0A3A2ZMW5"/>
<name>A0A3A2ZMW5_9EURO</name>
<dbReference type="PANTHER" id="PTHR42695:SF5">
    <property type="entry name" value="GLUTAMINE AMIDOTRANSFERASE YLR126C-RELATED"/>
    <property type="match status" value="1"/>
</dbReference>
<keyword evidence="2" id="KW-0808">Transferase</keyword>
<dbReference type="Pfam" id="PF00117">
    <property type="entry name" value="GATase"/>
    <property type="match status" value="1"/>
</dbReference>